<dbReference type="Proteomes" id="UP001597109">
    <property type="component" value="Unassembled WGS sequence"/>
</dbReference>
<reference evidence="7" key="1">
    <citation type="journal article" date="2019" name="Int. J. Syst. Evol. Microbiol.">
        <title>The Global Catalogue of Microorganisms (GCM) 10K type strain sequencing project: providing services to taxonomists for standard genome sequencing and annotation.</title>
        <authorList>
            <consortium name="The Broad Institute Genomics Platform"/>
            <consortium name="The Broad Institute Genome Sequencing Center for Infectious Disease"/>
            <person name="Wu L."/>
            <person name="Ma J."/>
        </authorList>
    </citation>
    <scope>NUCLEOTIDE SEQUENCE [LARGE SCALE GENOMIC DNA]</scope>
    <source>
        <strain evidence="7">CCUG 56756</strain>
    </source>
</reference>
<dbReference type="Pfam" id="PF22820">
    <property type="entry name" value="TcaA_3rd_4th"/>
    <property type="match status" value="1"/>
</dbReference>
<dbReference type="Pfam" id="PF22819">
    <property type="entry name" value="TcaA_5th"/>
    <property type="match status" value="1"/>
</dbReference>
<feature type="domain" description="Zinc-ribbon" evidence="2">
    <location>
        <begin position="4"/>
        <end position="26"/>
    </location>
</feature>
<feature type="domain" description="TcaA protein NTF2-like" evidence="3">
    <location>
        <begin position="486"/>
        <end position="593"/>
    </location>
</feature>
<evidence type="ECO:0000259" key="2">
    <source>
        <dbReference type="Pfam" id="PF13240"/>
    </source>
</evidence>
<evidence type="ECO:0000259" key="3">
    <source>
        <dbReference type="Pfam" id="PF22819"/>
    </source>
</evidence>
<keyword evidence="7" id="KW-1185">Reference proteome</keyword>
<name>A0ABW3LBA7_9BACL</name>
<feature type="transmembrane region" description="Helical" evidence="1">
    <location>
        <begin position="55"/>
        <end position="74"/>
    </location>
</feature>
<keyword evidence="1" id="KW-0812">Transmembrane</keyword>
<accession>A0ABW3LBA7</accession>
<dbReference type="RefSeq" id="WP_144840827.1">
    <property type="nucleotide sequence ID" value="NZ_JBHTKI010000014.1"/>
</dbReference>
<comment type="caution">
    <text evidence="6">The sequence shown here is derived from an EMBL/GenBank/DDBJ whole genome shotgun (WGS) entry which is preliminary data.</text>
</comment>
<keyword evidence="1" id="KW-1133">Transmembrane helix</keyword>
<proteinExistence type="predicted"/>
<evidence type="ECO:0000313" key="7">
    <source>
        <dbReference type="Proteomes" id="UP001597109"/>
    </source>
</evidence>
<gene>
    <name evidence="6" type="ORF">ACFQ1X_10690</name>
</gene>
<dbReference type="PANTHER" id="PTHR40038">
    <property type="entry name" value="MEMBRANE-ASSOCIATED PROTEIN TCAA"/>
    <property type="match status" value="1"/>
</dbReference>
<dbReference type="Pfam" id="PF13240">
    <property type="entry name" value="Zn_Ribbon_1"/>
    <property type="match status" value="1"/>
</dbReference>
<evidence type="ECO:0000259" key="4">
    <source>
        <dbReference type="Pfam" id="PF22820"/>
    </source>
</evidence>
<feature type="domain" description="TcaA 4th" evidence="4">
    <location>
        <begin position="253"/>
        <end position="308"/>
    </location>
</feature>
<sequence length="601" mass="66692">MKKFCTNCGHANDQDNRICVECGASLTEEKQSSEKPAQTEPSVKTKKPLSLKTKILAAVALLFAASLIGVYSWGSETASADTVVTKFLEALENEDAGALVKQVQLSNGEAMTVKEAGAFIELYGNITPYELEDVASIEKNGKVIGIFDAHRVVIPTQKLSFSFPHDGLALSLNGELVTSADNSDGDYVFSGISPGLHEAEFLYEGELAEFQYPFQLEAYMYADSSVIDPIYVDLPVSSVMFGLELFNAEDPGANKVIIGKKEVSVNEYGETDDIGPLLLDGSTTARAEVIFPWGPQLSDPVDITSDYHMLEFSGLGEEQHAALIDQLKLFAEEYVQAFGTRDSNVFTTVTKDQLTEFKEGYESMEYYENLFMGSLTEIIVDEEAITILSDGKTVTANVELQIDGDYYYASETPEPEEMEVTASIDFVFDKESGKWLVSYYNEGAYVQDFTPTDTYEGSGKVFEKAMTSVEVEETDEEDRFAVDERSVEWLMSDYNDASVAAINAGDFSLVSGLIYGSGPRAEEQSDFIDYMYSEGITEEHLSTQMEKLEKLDDDYYEVTTIEKFIIHNEDGSNEKTYRTVTKLRVDTDGTYIYELISTTEI</sequence>
<organism evidence="6 7">
    <name type="scientific">Metaplanococcus flavidus</name>
    <dbReference type="NCBI Taxonomy" id="569883"/>
    <lineage>
        <taxon>Bacteria</taxon>
        <taxon>Bacillati</taxon>
        <taxon>Bacillota</taxon>
        <taxon>Bacilli</taxon>
        <taxon>Bacillales</taxon>
        <taxon>Caryophanaceae</taxon>
        <taxon>Metaplanococcus</taxon>
    </lineage>
</organism>
<dbReference type="Pfam" id="PF25155">
    <property type="entry name" value="NTF2_YvbJ"/>
    <property type="match status" value="1"/>
</dbReference>
<evidence type="ECO:0000259" key="5">
    <source>
        <dbReference type="Pfam" id="PF25155"/>
    </source>
</evidence>
<evidence type="ECO:0000256" key="1">
    <source>
        <dbReference type="SAM" id="Phobius"/>
    </source>
</evidence>
<dbReference type="InterPro" id="IPR056902">
    <property type="entry name" value="NTF2_YvbJ"/>
</dbReference>
<protein>
    <submittedName>
        <fullName evidence="6">Zinc-ribbon domain-containing protein</fullName>
    </submittedName>
</protein>
<dbReference type="EMBL" id="JBHTKI010000014">
    <property type="protein sequence ID" value="MFD1031897.1"/>
    <property type="molecule type" value="Genomic_DNA"/>
</dbReference>
<dbReference type="InterPro" id="IPR054528">
    <property type="entry name" value="TcaA_5th"/>
</dbReference>
<dbReference type="InterPro" id="IPR026870">
    <property type="entry name" value="Zinc_ribbon_dom"/>
</dbReference>
<dbReference type="PANTHER" id="PTHR40038:SF1">
    <property type="entry name" value="MEMBRANE-ASSOCIATED PROTEIN TCAA"/>
    <property type="match status" value="1"/>
</dbReference>
<evidence type="ECO:0000313" key="6">
    <source>
        <dbReference type="EMBL" id="MFD1031897.1"/>
    </source>
</evidence>
<keyword evidence="1" id="KW-0472">Membrane</keyword>
<dbReference type="InterPro" id="IPR054530">
    <property type="entry name" value="TcaA_4th"/>
</dbReference>
<feature type="domain" description="YvbJ-like NTF2-like" evidence="5">
    <location>
        <begin position="323"/>
        <end position="440"/>
    </location>
</feature>